<dbReference type="HOGENOM" id="CLU_510704_0_0_4"/>
<dbReference type="GO" id="GO:0042279">
    <property type="term" value="F:nitrite reductase (cytochrome, ammonia-forming) activity"/>
    <property type="evidence" value="ECO:0007669"/>
    <property type="project" value="UniProtKB-EC"/>
</dbReference>
<dbReference type="PANTHER" id="PTHR30633:SF0">
    <property type="entry name" value="CYTOCHROME C-552"/>
    <property type="match status" value="1"/>
</dbReference>
<comment type="similarity">
    <text evidence="2">Belongs to the cytochrome c-552 family.</text>
</comment>
<keyword evidence="6" id="KW-0732">Signal</keyword>
<dbReference type="eggNOG" id="COG3303">
    <property type="taxonomic scope" value="Bacteria"/>
</dbReference>
<evidence type="ECO:0000256" key="5">
    <source>
        <dbReference type="ARBA" id="ARBA00022723"/>
    </source>
</evidence>
<dbReference type="Gene3D" id="1.10.287.3080">
    <property type="match status" value="1"/>
</dbReference>
<keyword evidence="9" id="KW-0408">Iron</keyword>
<organism evidence="11 12">
    <name type="scientific">Parasutterella excrementihominis YIT 11859</name>
    <dbReference type="NCBI Taxonomy" id="762966"/>
    <lineage>
        <taxon>Bacteria</taxon>
        <taxon>Pseudomonadati</taxon>
        <taxon>Pseudomonadota</taxon>
        <taxon>Betaproteobacteria</taxon>
        <taxon>Burkholderiales</taxon>
        <taxon>Sutterellaceae</taxon>
        <taxon>Parasutterella</taxon>
    </lineage>
</organism>
<comment type="subcellular location">
    <subcellularLocation>
        <location evidence="1">Cell envelope</location>
    </subcellularLocation>
</comment>
<dbReference type="InterPro" id="IPR003321">
    <property type="entry name" value="Cyt_c552"/>
</dbReference>
<dbReference type="GO" id="GO:0020037">
    <property type="term" value="F:heme binding"/>
    <property type="evidence" value="ECO:0007669"/>
    <property type="project" value="TreeGrafter"/>
</dbReference>
<keyword evidence="8" id="KW-0560">Oxidoreductase</keyword>
<evidence type="ECO:0000256" key="9">
    <source>
        <dbReference type="ARBA" id="ARBA00023004"/>
    </source>
</evidence>
<dbReference type="Pfam" id="PF02335">
    <property type="entry name" value="Cytochrom_C552"/>
    <property type="match status" value="1"/>
</dbReference>
<dbReference type="GO" id="GO:0030288">
    <property type="term" value="C:outer membrane-bounded periplasmic space"/>
    <property type="evidence" value="ECO:0007669"/>
    <property type="project" value="TreeGrafter"/>
</dbReference>
<protein>
    <recommendedName>
        <fullName evidence="3">nitrite reductase (cytochrome; ammonia-forming)</fullName>
        <ecNumber evidence="3">1.7.2.2</ecNumber>
    </recommendedName>
</protein>
<dbReference type="Proteomes" id="UP000005156">
    <property type="component" value="Unassembled WGS sequence"/>
</dbReference>
<name>F3QGY9_9BURK</name>
<dbReference type="CDD" id="cd00548">
    <property type="entry name" value="NrfA-like"/>
    <property type="match status" value="1"/>
</dbReference>
<evidence type="ECO:0000256" key="1">
    <source>
        <dbReference type="ARBA" id="ARBA00004196"/>
    </source>
</evidence>
<dbReference type="InterPro" id="IPR036280">
    <property type="entry name" value="Multihaem_cyt_sf"/>
</dbReference>
<gene>
    <name evidence="11" type="ORF">HMPREF9439_00180</name>
</gene>
<dbReference type="GO" id="GO:0046872">
    <property type="term" value="F:metal ion binding"/>
    <property type="evidence" value="ECO:0007669"/>
    <property type="project" value="UniProtKB-KW"/>
</dbReference>
<evidence type="ECO:0000256" key="10">
    <source>
        <dbReference type="ARBA" id="ARBA00049131"/>
    </source>
</evidence>
<comment type="catalytic activity">
    <reaction evidence="10">
        <text>6 Fe(III)-[cytochrome c] + NH4(+) + 2 H2O = 6 Fe(II)-[cytochrome c] + nitrite + 8 H(+)</text>
        <dbReference type="Rhea" id="RHEA:13089"/>
        <dbReference type="Rhea" id="RHEA-COMP:10350"/>
        <dbReference type="Rhea" id="RHEA-COMP:14399"/>
        <dbReference type="ChEBI" id="CHEBI:15377"/>
        <dbReference type="ChEBI" id="CHEBI:15378"/>
        <dbReference type="ChEBI" id="CHEBI:16301"/>
        <dbReference type="ChEBI" id="CHEBI:28938"/>
        <dbReference type="ChEBI" id="CHEBI:29033"/>
        <dbReference type="ChEBI" id="CHEBI:29034"/>
        <dbReference type="EC" id="1.7.2.2"/>
    </reaction>
</comment>
<evidence type="ECO:0000313" key="11">
    <source>
        <dbReference type="EMBL" id="EGG57570.1"/>
    </source>
</evidence>
<reference evidence="11 12" key="1">
    <citation type="submission" date="2011-02" db="EMBL/GenBank/DDBJ databases">
        <authorList>
            <person name="Weinstock G."/>
            <person name="Sodergren E."/>
            <person name="Clifton S."/>
            <person name="Fulton L."/>
            <person name="Fulton B."/>
            <person name="Courtney L."/>
            <person name="Fronick C."/>
            <person name="Harrison M."/>
            <person name="Strong C."/>
            <person name="Farmer C."/>
            <person name="Delahaunty K."/>
            <person name="Markovic C."/>
            <person name="Hall O."/>
            <person name="Minx P."/>
            <person name="Tomlinson C."/>
            <person name="Mitreva M."/>
            <person name="Hou S."/>
            <person name="Chen J."/>
            <person name="Wollam A."/>
            <person name="Pepin K.H."/>
            <person name="Johnson M."/>
            <person name="Bhonagiri V."/>
            <person name="Zhang X."/>
            <person name="Suruliraj S."/>
            <person name="Warren W."/>
            <person name="Chinwalla A."/>
            <person name="Mardis E.R."/>
            <person name="Wilson R.K."/>
        </authorList>
    </citation>
    <scope>NUCLEOTIDE SEQUENCE [LARGE SCALE GENOMIC DNA]</scope>
    <source>
        <strain evidence="11 12">YIT 11859</strain>
    </source>
</reference>
<keyword evidence="4" id="KW-0349">Heme</keyword>
<dbReference type="Gene3D" id="1.20.140.10">
    <property type="entry name" value="Butyryl-CoA Dehydrogenase, subunit A, domain 3"/>
    <property type="match status" value="1"/>
</dbReference>
<keyword evidence="5" id="KW-0479">Metal-binding</keyword>
<evidence type="ECO:0000256" key="8">
    <source>
        <dbReference type="ARBA" id="ARBA00023002"/>
    </source>
</evidence>
<sequence length="624" mass="69636">MTKFSYGRPFPCFGNKTRNGYGIVLISEEVDKREIRRYTVFKVELRLIRLQTYIVNKYFGSHTPRKSFGLFKDLKMTKMPLFPSVLALALIGYFGVSYAAPAQNDANCTACHSNIGTLHTGSKHANLPCATCHDGTADHLKNPKTHPTVSMSPQQCSSCHPNQFETMYKVNDHRIARDSKKNLNNISPNPFFDEALGAHGFVKEHNLPRSHAYAAVDQFIADRSFGGRFQPKEGWLFSGDNGGFFGVWEKIDDTIPGNAQKPHKPGTAAAANPVCWTCKSTDVMMDWAYLGDPNTKAKWSRASNPVDLVHNINHALNCNMCHDPHSAQPRIVRDALIQAMTRTDYPTLYSESANKTPIEVKDMGLRGFTRKIAILGKPDSKLMCAQCHVEYNCNPGTDPATGKPIKMDDPRTNLFPLVDVTRIEDFYKHASFKDFKHNQTGALLTKMQHPDTEVYWNSKHDQMGVGCAACHMPKVKDANGDVYTSHWATTPRAYIQETCLQCHKDKTEAQMNKVLDSMNAHYNGKLREAEASMGQMFIAFRQANDAGVDPAVIKQAQDLHSVAHTNWEWWTASNGSWFHNMPQAKESLAKSVAASQKATKLLRDAVAAKVAAQAQPQAQQTAQK</sequence>
<dbReference type="GO" id="GO:0019645">
    <property type="term" value="P:anaerobic electron transport chain"/>
    <property type="evidence" value="ECO:0007669"/>
    <property type="project" value="TreeGrafter"/>
</dbReference>
<dbReference type="EC" id="1.7.2.2" evidence="3"/>
<dbReference type="Gene3D" id="1.10.1130.10">
    <property type="entry name" value="Flavocytochrome C3, Chain A"/>
    <property type="match status" value="1"/>
</dbReference>
<evidence type="ECO:0000256" key="3">
    <source>
        <dbReference type="ARBA" id="ARBA00011887"/>
    </source>
</evidence>
<keyword evidence="7" id="KW-0106">Calcium</keyword>
<keyword evidence="12" id="KW-1185">Reference proteome</keyword>
<evidence type="ECO:0000256" key="6">
    <source>
        <dbReference type="ARBA" id="ARBA00022729"/>
    </source>
</evidence>
<evidence type="ECO:0000256" key="4">
    <source>
        <dbReference type="ARBA" id="ARBA00022617"/>
    </source>
</evidence>
<dbReference type="EMBL" id="AFBP01000004">
    <property type="protein sequence ID" value="EGG57570.1"/>
    <property type="molecule type" value="Genomic_DNA"/>
</dbReference>
<proteinExistence type="inferred from homology"/>
<dbReference type="AlphaFoldDB" id="F3QGY9"/>
<evidence type="ECO:0000313" key="12">
    <source>
        <dbReference type="Proteomes" id="UP000005156"/>
    </source>
</evidence>
<dbReference type="SUPFAM" id="SSF48695">
    <property type="entry name" value="Multiheme cytochromes"/>
    <property type="match status" value="2"/>
</dbReference>
<accession>F3QGY9</accession>
<dbReference type="PANTHER" id="PTHR30633">
    <property type="entry name" value="CYTOCHROME C-552 RESPIRATORY NITRITE REDUCTASE"/>
    <property type="match status" value="1"/>
</dbReference>
<evidence type="ECO:0000256" key="2">
    <source>
        <dbReference type="ARBA" id="ARBA00009288"/>
    </source>
</evidence>
<comment type="caution">
    <text evidence="11">The sequence shown here is derived from an EMBL/GenBank/DDBJ whole genome shotgun (WGS) entry which is preliminary data.</text>
</comment>
<evidence type="ECO:0000256" key="7">
    <source>
        <dbReference type="ARBA" id="ARBA00022837"/>
    </source>
</evidence>